<dbReference type="PANTHER" id="PTHR30161:SF1">
    <property type="entry name" value="FLAGELLAR BIOSYNTHESIS PROTEIN FLHA-RELATED"/>
    <property type="match status" value="1"/>
</dbReference>
<proteinExistence type="predicted"/>
<accession>A0A6J6RY80</accession>
<dbReference type="AlphaFoldDB" id="A0A6J6RY80"/>
<reference evidence="1" key="1">
    <citation type="submission" date="2020-05" db="EMBL/GenBank/DDBJ databases">
        <authorList>
            <person name="Chiriac C."/>
            <person name="Salcher M."/>
            <person name="Ghai R."/>
            <person name="Kavagutti S V."/>
        </authorList>
    </citation>
    <scope>NUCLEOTIDE SEQUENCE</scope>
</reference>
<name>A0A6J6RY80_9ZZZZ</name>
<dbReference type="GO" id="GO:0005886">
    <property type="term" value="C:plasma membrane"/>
    <property type="evidence" value="ECO:0007669"/>
    <property type="project" value="TreeGrafter"/>
</dbReference>
<sequence length="108" mass="11837">MHVISFEPTFEQRMLESIRPSELGSMIMLDPVTLQSVIGGLAQLLIEAENRNTRPVLVCAPQLRAAVRRLVRPAIERLHVLSYNELTGTAQVRSAGVVSGDRVMEAAG</sequence>
<dbReference type="GO" id="GO:0044780">
    <property type="term" value="P:bacterial-type flagellum assembly"/>
    <property type="evidence" value="ECO:0007669"/>
    <property type="project" value="TreeGrafter"/>
</dbReference>
<gene>
    <name evidence="1" type="ORF">UFOPK2579_02365</name>
</gene>
<dbReference type="InterPro" id="IPR042196">
    <property type="entry name" value="FHIPEP_4"/>
</dbReference>
<dbReference type="PANTHER" id="PTHR30161">
    <property type="entry name" value="FLAGELLAR EXPORT PROTEIN, MEMBRANE FLHA SUBUNIT-RELATED"/>
    <property type="match status" value="1"/>
</dbReference>
<dbReference type="EMBL" id="CAEZXR010000344">
    <property type="protein sequence ID" value="CAB4727317.1"/>
    <property type="molecule type" value="Genomic_DNA"/>
</dbReference>
<dbReference type="GO" id="GO:0009306">
    <property type="term" value="P:protein secretion"/>
    <property type="evidence" value="ECO:0007669"/>
    <property type="project" value="InterPro"/>
</dbReference>
<dbReference type="Pfam" id="PF00771">
    <property type="entry name" value="FHIPEP"/>
    <property type="match status" value="1"/>
</dbReference>
<evidence type="ECO:0000313" key="1">
    <source>
        <dbReference type="EMBL" id="CAB4727317.1"/>
    </source>
</evidence>
<dbReference type="Gene3D" id="3.40.50.12790">
    <property type="entry name" value="FHIPEP family, domain 4"/>
    <property type="match status" value="1"/>
</dbReference>
<dbReference type="InterPro" id="IPR001712">
    <property type="entry name" value="T3SS_FHIPEP"/>
</dbReference>
<organism evidence="1">
    <name type="scientific">freshwater metagenome</name>
    <dbReference type="NCBI Taxonomy" id="449393"/>
    <lineage>
        <taxon>unclassified sequences</taxon>
        <taxon>metagenomes</taxon>
        <taxon>ecological metagenomes</taxon>
    </lineage>
</organism>
<protein>
    <submittedName>
        <fullName evidence="1">Unannotated protein</fullName>
    </submittedName>
</protein>